<dbReference type="SUPFAM" id="SSF88659">
    <property type="entry name" value="Sigma3 and sigma4 domains of RNA polymerase sigma factors"/>
    <property type="match status" value="1"/>
</dbReference>
<dbReference type="NCBIfam" id="TIGR02937">
    <property type="entry name" value="sigma70-ECF"/>
    <property type="match status" value="1"/>
</dbReference>
<dbReference type="Gene3D" id="1.10.10.10">
    <property type="entry name" value="Winged helix-like DNA-binding domain superfamily/Winged helix DNA-binding domain"/>
    <property type="match status" value="1"/>
</dbReference>
<keyword evidence="9" id="KW-1185">Reference proteome</keyword>
<dbReference type="InterPro" id="IPR014284">
    <property type="entry name" value="RNA_pol_sigma-70_dom"/>
</dbReference>
<dbReference type="PANTHER" id="PTHR43133">
    <property type="entry name" value="RNA POLYMERASE ECF-TYPE SIGMA FACTO"/>
    <property type="match status" value="1"/>
</dbReference>
<dbReference type="InterPro" id="IPR013249">
    <property type="entry name" value="RNA_pol_sigma70_r4_t2"/>
</dbReference>
<organism evidence="8 9">
    <name type="scientific">Sphingobacterium kitahiroshimense</name>
    <dbReference type="NCBI Taxonomy" id="470446"/>
    <lineage>
        <taxon>Bacteria</taxon>
        <taxon>Pseudomonadati</taxon>
        <taxon>Bacteroidota</taxon>
        <taxon>Sphingobacteriia</taxon>
        <taxon>Sphingobacteriales</taxon>
        <taxon>Sphingobacteriaceae</taxon>
        <taxon>Sphingobacterium</taxon>
    </lineage>
</organism>
<dbReference type="SUPFAM" id="SSF88946">
    <property type="entry name" value="Sigma2 domain of RNA polymerase sigma factors"/>
    <property type="match status" value="1"/>
</dbReference>
<reference evidence="8 9" key="1">
    <citation type="submission" date="2024-04" db="EMBL/GenBank/DDBJ databases">
        <title>WGS of bacteria from Torrens River.</title>
        <authorList>
            <person name="Wyrsch E.R."/>
            <person name="Drigo B."/>
        </authorList>
    </citation>
    <scope>NUCLEOTIDE SEQUENCE [LARGE SCALE GENOMIC DNA]</scope>
    <source>
        <strain evidence="8 9">TWI391</strain>
    </source>
</reference>
<dbReference type="Proteomes" id="UP001409291">
    <property type="component" value="Unassembled WGS sequence"/>
</dbReference>
<evidence type="ECO:0000259" key="6">
    <source>
        <dbReference type="Pfam" id="PF04542"/>
    </source>
</evidence>
<evidence type="ECO:0000256" key="4">
    <source>
        <dbReference type="ARBA" id="ARBA00023125"/>
    </source>
</evidence>
<dbReference type="PANTHER" id="PTHR43133:SF8">
    <property type="entry name" value="RNA POLYMERASE SIGMA FACTOR HI_1459-RELATED"/>
    <property type="match status" value="1"/>
</dbReference>
<dbReference type="Pfam" id="PF04542">
    <property type="entry name" value="Sigma70_r2"/>
    <property type="match status" value="1"/>
</dbReference>
<dbReference type="Gene3D" id="1.10.1740.10">
    <property type="match status" value="1"/>
</dbReference>
<evidence type="ECO:0000256" key="5">
    <source>
        <dbReference type="ARBA" id="ARBA00023163"/>
    </source>
</evidence>
<evidence type="ECO:0000256" key="1">
    <source>
        <dbReference type="ARBA" id="ARBA00010641"/>
    </source>
</evidence>
<dbReference type="RefSeq" id="WP_346583573.1">
    <property type="nucleotide sequence ID" value="NZ_JBDJNQ010000022.1"/>
</dbReference>
<dbReference type="InterPro" id="IPR013325">
    <property type="entry name" value="RNA_pol_sigma_r2"/>
</dbReference>
<dbReference type="InterPro" id="IPR039425">
    <property type="entry name" value="RNA_pol_sigma-70-like"/>
</dbReference>
<comment type="caution">
    <text evidence="8">The sequence shown here is derived from an EMBL/GenBank/DDBJ whole genome shotgun (WGS) entry which is preliminary data.</text>
</comment>
<keyword evidence="4" id="KW-0238">DNA-binding</keyword>
<evidence type="ECO:0000259" key="7">
    <source>
        <dbReference type="Pfam" id="PF08281"/>
    </source>
</evidence>
<sequence>MVFEELYKMYSHKVFRVCLGYFNDVDKAKDVTQDTFITVFENFKFLKNTENISGWIYRIASNKCLRIIENEKKNKQVFDYDFLKAEDEKTTVYEDDFVNLHKCISELAELDRIIIGLYLEDVGQEKIADIVGISHANVRVKIHRIKNILSKKMKRNG</sequence>
<evidence type="ECO:0000256" key="2">
    <source>
        <dbReference type="ARBA" id="ARBA00023015"/>
    </source>
</evidence>
<feature type="domain" description="RNA polymerase sigma-70 region 2" evidence="6">
    <location>
        <begin position="6"/>
        <end position="72"/>
    </location>
</feature>
<evidence type="ECO:0000313" key="9">
    <source>
        <dbReference type="Proteomes" id="UP001409291"/>
    </source>
</evidence>
<dbReference type="EMBL" id="JBDJNQ010000022">
    <property type="protein sequence ID" value="MEN5380659.1"/>
    <property type="molecule type" value="Genomic_DNA"/>
</dbReference>
<dbReference type="Pfam" id="PF08281">
    <property type="entry name" value="Sigma70_r4_2"/>
    <property type="match status" value="1"/>
</dbReference>
<evidence type="ECO:0000313" key="8">
    <source>
        <dbReference type="EMBL" id="MEN5380659.1"/>
    </source>
</evidence>
<keyword evidence="2" id="KW-0805">Transcription regulation</keyword>
<proteinExistence type="inferred from homology"/>
<evidence type="ECO:0000256" key="3">
    <source>
        <dbReference type="ARBA" id="ARBA00023082"/>
    </source>
</evidence>
<accession>A0ABV0C1E0</accession>
<dbReference type="InterPro" id="IPR036388">
    <property type="entry name" value="WH-like_DNA-bd_sf"/>
</dbReference>
<protein>
    <submittedName>
        <fullName evidence="8">Sigma-70 family RNA polymerase sigma factor</fullName>
    </submittedName>
</protein>
<keyword evidence="5" id="KW-0804">Transcription</keyword>
<gene>
    <name evidence="8" type="ORF">ABE541_25585</name>
</gene>
<dbReference type="InterPro" id="IPR007627">
    <property type="entry name" value="RNA_pol_sigma70_r2"/>
</dbReference>
<feature type="domain" description="RNA polymerase sigma factor 70 region 4 type 2" evidence="7">
    <location>
        <begin position="99"/>
        <end position="146"/>
    </location>
</feature>
<dbReference type="InterPro" id="IPR013324">
    <property type="entry name" value="RNA_pol_sigma_r3/r4-like"/>
</dbReference>
<name>A0ABV0C1E0_9SPHI</name>
<comment type="similarity">
    <text evidence="1">Belongs to the sigma-70 factor family. ECF subfamily.</text>
</comment>
<keyword evidence="3" id="KW-0731">Sigma factor</keyword>